<dbReference type="GO" id="GO:0008408">
    <property type="term" value="F:3'-5' exonuclease activity"/>
    <property type="evidence" value="ECO:0007669"/>
    <property type="project" value="InterPro"/>
</dbReference>
<name>A0A0F9GZC5_9ZZZZ</name>
<dbReference type="Pfam" id="PF07733">
    <property type="entry name" value="DNA_pol3_alpha"/>
    <property type="match status" value="1"/>
</dbReference>
<organism evidence="2">
    <name type="scientific">marine sediment metagenome</name>
    <dbReference type="NCBI Taxonomy" id="412755"/>
    <lineage>
        <taxon>unclassified sequences</taxon>
        <taxon>metagenomes</taxon>
        <taxon>ecological metagenomes</taxon>
    </lineage>
</organism>
<feature type="domain" description="Bacterial DNA polymerase III alpha subunit NTPase" evidence="1">
    <location>
        <begin position="99"/>
        <end position="170"/>
    </location>
</feature>
<comment type="caution">
    <text evidence="2">The sequence shown here is derived from an EMBL/GenBank/DDBJ whole genome shotgun (WGS) entry which is preliminary data.</text>
</comment>
<dbReference type="InterPro" id="IPR011708">
    <property type="entry name" value="DNA_pol3_alpha_NTPase_dom"/>
</dbReference>
<proteinExistence type="predicted"/>
<dbReference type="AlphaFoldDB" id="A0A0F9GZC5"/>
<gene>
    <name evidence="2" type="ORF">LCGC14_1766810</name>
</gene>
<protein>
    <recommendedName>
        <fullName evidence="1">Bacterial DNA polymerase III alpha subunit NTPase domain-containing protein</fullName>
    </recommendedName>
</protein>
<sequence length="174" mass="20646">MSLFNTELKDRTLFFDGDTVVSPDRVLEFIDKETDDIRQHNRFASKNNAIHTKTENKPLTFDWNIPEPHKSMDVVEYVLERLDDQRDNLHDTQFYTRVLRVKDELRRYEELLLFPILRVMIYIINTLQDKNIVWGVGRGSSVSSYVLYLIGVHDVDSVKYDLDFTDFLRQPDTK</sequence>
<evidence type="ECO:0000313" key="2">
    <source>
        <dbReference type="EMBL" id="KKM04179.1"/>
    </source>
</evidence>
<accession>A0A0F9GZC5</accession>
<dbReference type="GO" id="GO:0006260">
    <property type="term" value="P:DNA replication"/>
    <property type="evidence" value="ECO:0007669"/>
    <property type="project" value="InterPro"/>
</dbReference>
<evidence type="ECO:0000259" key="1">
    <source>
        <dbReference type="Pfam" id="PF07733"/>
    </source>
</evidence>
<reference evidence="2" key="1">
    <citation type="journal article" date="2015" name="Nature">
        <title>Complex archaea that bridge the gap between prokaryotes and eukaryotes.</title>
        <authorList>
            <person name="Spang A."/>
            <person name="Saw J.H."/>
            <person name="Jorgensen S.L."/>
            <person name="Zaremba-Niedzwiedzka K."/>
            <person name="Martijn J."/>
            <person name="Lind A.E."/>
            <person name="van Eijk R."/>
            <person name="Schleper C."/>
            <person name="Guy L."/>
            <person name="Ettema T.J."/>
        </authorList>
    </citation>
    <scope>NUCLEOTIDE SEQUENCE</scope>
</reference>
<dbReference type="EMBL" id="LAZR01016514">
    <property type="protein sequence ID" value="KKM04179.1"/>
    <property type="molecule type" value="Genomic_DNA"/>
</dbReference>